<reference evidence="3" key="1">
    <citation type="submission" date="2022-05" db="EMBL/GenBank/DDBJ databases">
        <title>Genome-based reclassification of Anoxybacillus salavatliensis Cihan et al. as a later heterotypic synonym of Anoxybacillus gonensis Belduz et al. 2003.</title>
        <authorList>
            <person name="Inan Bektas K."/>
            <person name="Guler H.I."/>
            <person name="Belduz A.O."/>
            <person name="Canakci S."/>
        </authorList>
    </citation>
    <scope>NUCLEOTIDE SEQUENCE</scope>
    <source>
        <strain evidence="3">NCIMB 13933</strain>
    </source>
</reference>
<accession>A0AAW7TEC6</accession>
<gene>
    <name evidence="3" type="ORF">NBU54_00045</name>
</gene>
<keyword evidence="4" id="KW-1185">Reference proteome</keyword>
<dbReference type="SUPFAM" id="SSF81342">
    <property type="entry name" value="Transmembrane di-heme cytochromes"/>
    <property type="match status" value="1"/>
</dbReference>
<feature type="transmembrane region" description="Helical" evidence="1">
    <location>
        <begin position="229"/>
        <end position="249"/>
    </location>
</feature>
<dbReference type="Proteomes" id="UP001176117">
    <property type="component" value="Unassembled WGS sequence"/>
</dbReference>
<keyword evidence="1" id="KW-0812">Transmembrane</keyword>
<feature type="transmembrane region" description="Helical" evidence="1">
    <location>
        <begin position="36"/>
        <end position="55"/>
    </location>
</feature>
<feature type="transmembrane region" description="Helical" evidence="1">
    <location>
        <begin position="118"/>
        <end position="135"/>
    </location>
</feature>
<keyword evidence="1" id="KW-1133">Transmembrane helix</keyword>
<comment type="caution">
    <text evidence="3">The sequence shown here is derived from an EMBL/GenBank/DDBJ whole genome shotgun (WGS) entry which is preliminary data.</text>
</comment>
<protein>
    <submittedName>
        <fullName evidence="3">DUF4405 domain-containing protein</fullName>
    </submittedName>
</protein>
<dbReference type="GO" id="GO:0022904">
    <property type="term" value="P:respiratory electron transport chain"/>
    <property type="evidence" value="ECO:0007669"/>
    <property type="project" value="InterPro"/>
</dbReference>
<feature type="transmembrane region" description="Helical" evidence="1">
    <location>
        <begin position="76"/>
        <end position="98"/>
    </location>
</feature>
<organism evidence="3 4">
    <name type="scientific">Anoxybacillus gonensis</name>
    <dbReference type="NCBI Taxonomy" id="198467"/>
    <lineage>
        <taxon>Bacteria</taxon>
        <taxon>Bacillati</taxon>
        <taxon>Bacillota</taxon>
        <taxon>Bacilli</taxon>
        <taxon>Bacillales</taxon>
        <taxon>Anoxybacillaceae</taxon>
        <taxon>Anoxybacillus</taxon>
    </lineage>
</organism>
<dbReference type="EMBL" id="JAMOGB010000001">
    <property type="protein sequence ID" value="MDO0876061.1"/>
    <property type="molecule type" value="Genomic_DNA"/>
</dbReference>
<dbReference type="InterPro" id="IPR016174">
    <property type="entry name" value="Di-haem_cyt_TM"/>
</dbReference>
<dbReference type="AlphaFoldDB" id="A0AAW7TEC6"/>
<evidence type="ECO:0000313" key="4">
    <source>
        <dbReference type="Proteomes" id="UP001176117"/>
    </source>
</evidence>
<dbReference type="KEGG" id="agn:AFK25_10535"/>
<feature type="transmembrane region" description="Helical" evidence="1">
    <location>
        <begin position="156"/>
        <end position="174"/>
    </location>
</feature>
<proteinExistence type="predicted"/>
<evidence type="ECO:0000313" key="3">
    <source>
        <dbReference type="EMBL" id="MDO0876061.1"/>
    </source>
</evidence>
<dbReference type="Pfam" id="PF14358">
    <property type="entry name" value="DUF4405"/>
    <property type="match status" value="1"/>
</dbReference>
<feature type="transmembrane region" description="Helical" evidence="1">
    <location>
        <begin position="7"/>
        <end position="24"/>
    </location>
</feature>
<evidence type="ECO:0000256" key="1">
    <source>
        <dbReference type="SAM" id="Phobius"/>
    </source>
</evidence>
<feature type="domain" description="Flavinylation-associated cytochrome" evidence="2">
    <location>
        <begin position="78"/>
        <end position="135"/>
    </location>
</feature>
<evidence type="ECO:0000259" key="2">
    <source>
        <dbReference type="Pfam" id="PF14358"/>
    </source>
</evidence>
<name>A0AAW7TEC6_9BACL</name>
<dbReference type="GO" id="GO:0016020">
    <property type="term" value="C:membrane"/>
    <property type="evidence" value="ECO:0007669"/>
    <property type="project" value="InterPro"/>
</dbReference>
<sequence>MLKKNIVKIILDVSMAIAFVLLMNPRVFNGLPFHEIAGTVIGVAILVHIGLNYRWVINTTKKIFSSELPKKTRISFALNILLLVSMAAVIVSGILISRVLFSNVALEGNHFVREIHDLFANTTLALVGLHLGLHWQWIMGVSKKVFKAKDGTWRKGAFISSVLIFALLAGGMYWSSQYVKPSEGEFKPKFAEQNAPSFAGKTVGTLPTPPDGAFRHEKFLKEHGTNNPLLVLLHYFTIWTVMIVPTYYIEKRMRNKRKLSV</sequence>
<dbReference type="InterPro" id="IPR025517">
    <property type="entry name" value="DUF4405"/>
</dbReference>
<keyword evidence="1" id="KW-0472">Membrane</keyword>
<dbReference type="RefSeq" id="WP_035066615.1">
    <property type="nucleotide sequence ID" value="NZ_CP012152.1"/>
</dbReference>